<organism evidence="3 4">
    <name type="scientific">Epicoccum nigrum</name>
    <name type="common">Soil fungus</name>
    <name type="synonym">Epicoccum purpurascens</name>
    <dbReference type="NCBI Taxonomy" id="105696"/>
    <lineage>
        <taxon>Eukaryota</taxon>
        <taxon>Fungi</taxon>
        <taxon>Dikarya</taxon>
        <taxon>Ascomycota</taxon>
        <taxon>Pezizomycotina</taxon>
        <taxon>Dothideomycetes</taxon>
        <taxon>Pleosporomycetidae</taxon>
        <taxon>Pleosporales</taxon>
        <taxon>Pleosporineae</taxon>
        <taxon>Didymellaceae</taxon>
        <taxon>Epicoccum</taxon>
    </lineage>
</organism>
<dbReference type="STRING" id="105696.A0A1Y2LQ44"/>
<evidence type="ECO:0000313" key="4">
    <source>
        <dbReference type="Proteomes" id="UP000193240"/>
    </source>
</evidence>
<reference evidence="3 4" key="1">
    <citation type="journal article" date="2017" name="Genome Announc.">
        <title>Genome sequence of the saprophytic ascomycete Epicoccum nigrum ICMP 19927 strain isolated from New Zealand.</title>
        <authorList>
            <person name="Fokin M."/>
            <person name="Fleetwood D."/>
            <person name="Weir B.S."/>
            <person name="Villas-Boas S.G."/>
        </authorList>
    </citation>
    <scope>NUCLEOTIDE SEQUENCE [LARGE SCALE GENOMIC DNA]</scope>
    <source>
        <strain evidence="3 4">ICMP 19927</strain>
    </source>
</reference>
<dbReference type="AlphaFoldDB" id="A0A1Y2LQ44"/>
<dbReference type="Proteomes" id="UP000193240">
    <property type="component" value="Unassembled WGS sequence"/>
</dbReference>
<evidence type="ECO:0000259" key="2">
    <source>
        <dbReference type="Pfam" id="PF07110"/>
    </source>
</evidence>
<comment type="similarity">
    <text evidence="1">Belongs to the tpcK family.</text>
</comment>
<dbReference type="OMA" id="MAIMSFR"/>
<sequence>MQPYFNVLVFGTMAPHLTLTQYKHHYDNVHVPLVRNLTGANFPPLHTRYYVGGNPAFVNASAKVDWDSMAIMSFRDQAQAVGFMGVLGREEVAEVVRRDEEEFMAGEPRTVIVGVDVAVTVS</sequence>
<proteinExistence type="inferred from homology"/>
<dbReference type="InterPro" id="IPR009799">
    <property type="entry name" value="EthD_dom"/>
</dbReference>
<keyword evidence="4" id="KW-1185">Reference proteome</keyword>
<accession>A0A1Y2LQ44</accession>
<dbReference type="SUPFAM" id="SSF54909">
    <property type="entry name" value="Dimeric alpha+beta barrel"/>
    <property type="match status" value="1"/>
</dbReference>
<dbReference type="Gene3D" id="3.30.70.100">
    <property type="match status" value="1"/>
</dbReference>
<dbReference type="InParanoid" id="A0A1Y2LQ44"/>
<dbReference type="InterPro" id="IPR011008">
    <property type="entry name" value="Dimeric_a/b-barrel"/>
</dbReference>
<evidence type="ECO:0000256" key="1">
    <source>
        <dbReference type="ARBA" id="ARBA00005986"/>
    </source>
</evidence>
<name>A0A1Y2LQ44_EPING</name>
<dbReference type="EMBL" id="KZ107853">
    <property type="protein sequence ID" value="OSS45709.1"/>
    <property type="molecule type" value="Genomic_DNA"/>
</dbReference>
<dbReference type="Pfam" id="PF07110">
    <property type="entry name" value="EthD"/>
    <property type="match status" value="1"/>
</dbReference>
<gene>
    <name evidence="3" type="ORF">B5807_09622</name>
</gene>
<feature type="domain" description="EthD" evidence="2">
    <location>
        <begin position="15"/>
        <end position="105"/>
    </location>
</feature>
<protein>
    <recommendedName>
        <fullName evidence="2">EthD domain-containing protein</fullName>
    </recommendedName>
</protein>
<evidence type="ECO:0000313" key="3">
    <source>
        <dbReference type="EMBL" id="OSS45709.1"/>
    </source>
</evidence>
<dbReference type="GO" id="GO:0016491">
    <property type="term" value="F:oxidoreductase activity"/>
    <property type="evidence" value="ECO:0007669"/>
    <property type="project" value="InterPro"/>
</dbReference>